<dbReference type="Proteomes" id="UP001049518">
    <property type="component" value="Plasmid pAGRA3207_1"/>
</dbReference>
<organism evidence="1 2">
    <name type="scientific">Actinomadura graeca</name>
    <dbReference type="NCBI Taxonomy" id="2750812"/>
    <lineage>
        <taxon>Bacteria</taxon>
        <taxon>Bacillati</taxon>
        <taxon>Actinomycetota</taxon>
        <taxon>Actinomycetes</taxon>
        <taxon>Streptosporangiales</taxon>
        <taxon>Thermomonosporaceae</taxon>
        <taxon>Actinomadura</taxon>
    </lineage>
</organism>
<evidence type="ECO:0000313" key="2">
    <source>
        <dbReference type="Proteomes" id="UP001049518"/>
    </source>
</evidence>
<accession>A0ABX8R957</accession>
<keyword evidence="2" id="KW-1185">Reference proteome</keyword>
<protein>
    <submittedName>
        <fullName evidence="1">Uncharacterized protein</fullName>
    </submittedName>
</protein>
<proteinExistence type="predicted"/>
<geneLocation type="plasmid" evidence="1 2">
    <name>pAGRA3207_1</name>
</geneLocation>
<gene>
    <name evidence="1" type="ORF">AGRA3207_007853</name>
</gene>
<name>A0ABX8R957_9ACTN</name>
<keyword evidence="1" id="KW-0614">Plasmid</keyword>
<dbReference type="EMBL" id="CP059573">
    <property type="protein sequence ID" value="QXJ27056.1"/>
    <property type="molecule type" value="Genomic_DNA"/>
</dbReference>
<reference evidence="1" key="1">
    <citation type="submission" date="2020-07" db="EMBL/GenBank/DDBJ databases">
        <authorList>
            <person name="Tarantini F.S."/>
            <person name="Hong K.W."/>
            <person name="Chan K.G."/>
        </authorList>
    </citation>
    <scope>NUCLEOTIDE SEQUENCE</scope>
    <source>
        <strain evidence="1">32-07</strain>
        <plasmid evidence="1">pAGRA3207_1</plasmid>
    </source>
</reference>
<evidence type="ECO:0000313" key="1">
    <source>
        <dbReference type="EMBL" id="QXJ27056.1"/>
    </source>
</evidence>
<sequence>MSDSEQRQEHHAGDRVTERLAGRDCRWCGTWVPYRGTGRPRDYCSKSCRNRASEVRTIEARLGRQLAAGRLRTAPVREVVERVVERVIERPAAPARPDENEDEGRDEEMAVLAGDVLAVPATAREWRHVLDLLATALTEPGPLRARHYDHRHIHHGLVAVLRALDHAHPGGLADLD</sequence>
<dbReference type="RefSeq" id="WP_231336563.1">
    <property type="nucleotide sequence ID" value="NZ_CP059573.1"/>
</dbReference>